<keyword evidence="2" id="KW-0647">Proteasome</keyword>
<evidence type="ECO:0000256" key="1">
    <source>
        <dbReference type="SAM" id="MobiDB-lite"/>
    </source>
</evidence>
<proteinExistence type="predicted"/>
<comment type="caution">
    <text evidence="2">The sequence shown here is derived from an EMBL/GenBank/DDBJ whole genome shotgun (WGS) entry which is preliminary data.</text>
</comment>
<dbReference type="Proteomes" id="UP000019462">
    <property type="component" value="Unassembled WGS sequence"/>
</dbReference>
<evidence type="ECO:0000313" key="2">
    <source>
        <dbReference type="EMBL" id="ETS61406.1"/>
    </source>
</evidence>
<dbReference type="AlphaFoldDB" id="W3VKY1"/>
<feature type="region of interest" description="Disordered" evidence="1">
    <location>
        <begin position="595"/>
        <end position="636"/>
    </location>
</feature>
<feature type="compositionally biased region" description="Acidic residues" evidence="1">
    <location>
        <begin position="1"/>
        <end position="13"/>
    </location>
</feature>
<evidence type="ECO:0000313" key="3">
    <source>
        <dbReference type="Proteomes" id="UP000019462"/>
    </source>
</evidence>
<feature type="compositionally biased region" description="Basic residues" evidence="1">
    <location>
        <begin position="613"/>
        <end position="636"/>
    </location>
</feature>
<feature type="compositionally biased region" description="Low complexity" evidence="1">
    <location>
        <begin position="99"/>
        <end position="109"/>
    </location>
</feature>
<feature type="compositionally biased region" description="Low complexity" evidence="1">
    <location>
        <begin position="599"/>
        <end position="612"/>
    </location>
</feature>
<protein>
    <submittedName>
        <fullName evidence="2">Proteasome subunit alpha type</fullName>
    </submittedName>
</protein>
<dbReference type="GO" id="GO:0000502">
    <property type="term" value="C:proteasome complex"/>
    <property type="evidence" value="ECO:0007669"/>
    <property type="project" value="UniProtKB-KW"/>
</dbReference>
<feature type="region of interest" description="Disordered" evidence="1">
    <location>
        <begin position="1"/>
        <end position="68"/>
    </location>
</feature>
<dbReference type="OrthoDB" id="431557at2759"/>
<gene>
    <name evidence="2" type="ORF">PaG_04434</name>
</gene>
<sequence length="636" mass="67539">MDADANADGDAAADADAQAYSDVNAEPAAESADMEAPKAEPSEEPPTKLAGEVSQPSPAVAASGRNRAVAALRESTKLRLCFAAMSAASHEGVSKDRPSQSQQTAAPAANGLDEAAGSEQAEEKVAVNEQDSTGDEQAAASTAPADGENVPAPGENDVKEVKDEPMEQTPSMAVDEHTDTTTADQPAASKAAAAVKTEEEESKVDAAGKEATEESVPANDAAEAASTDGTSRKTRQTADAAPQSKGPPQLSLNRIFLSFAANRKRLAIDAEAVRSVRIHRSEHWIEIRLLAARASGQAARKKGDEYLVSRGTLLEKRDKGQDNYTALTRSEIAAAWASAGASSEASSGADDGGHLELPPFFRLGDEADAGSELTLLVHLDPSAPLPEPAWLRKNEVDDLLASLQQRSGGVEAAQHVWFGKVEVVDPDPPPSMTTVLYEWVKESLIGSQKERRKFVDDLLRNRPRRAPVEVKKEQVEPAVGVKTEQGATEVEMDSERDARVARAYVEMVLRLLKGERAGVSAGSGEGLADVLGQATLTSSTTWAGLVMLALLQLPLDAGVAPAHVRAAVDARLIQIPHATLIRAIDLTWKDTVEAERKSAAQPAGSQQQQQQQHGRHRHHAHGRNRSGHGAHKRKRN</sequence>
<feature type="compositionally biased region" description="Basic and acidic residues" evidence="1">
    <location>
        <begin position="203"/>
        <end position="212"/>
    </location>
</feature>
<accession>W3VKY1</accession>
<feature type="compositionally biased region" description="Basic and acidic residues" evidence="1">
    <location>
        <begin position="156"/>
        <end position="165"/>
    </location>
</feature>
<organism evidence="2 3">
    <name type="scientific">Moesziomyces aphidis</name>
    <name type="common">Pseudozyma aphidis</name>
    <dbReference type="NCBI Taxonomy" id="84754"/>
    <lineage>
        <taxon>Eukaryota</taxon>
        <taxon>Fungi</taxon>
        <taxon>Dikarya</taxon>
        <taxon>Basidiomycota</taxon>
        <taxon>Ustilaginomycotina</taxon>
        <taxon>Ustilaginomycetes</taxon>
        <taxon>Ustilaginales</taxon>
        <taxon>Ustilaginaceae</taxon>
        <taxon>Moesziomyces</taxon>
    </lineage>
</organism>
<feature type="region of interest" description="Disordered" evidence="1">
    <location>
        <begin position="86"/>
        <end position="250"/>
    </location>
</feature>
<dbReference type="HOGENOM" id="CLU_430276_0_0_1"/>
<dbReference type="EMBL" id="AWNI01000016">
    <property type="protein sequence ID" value="ETS61406.1"/>
    <property type="molecule type" value="Genomic_DNA"/>
</dbReference>
<reference evidence="2 3" key="1">
    <citation type="journal article" date="2014" name="Genome Announc.">
        <title>Genome sequence of the basidiomycetous fungus Pseudozyma aphidis DSM70725, an efficient producer of biosurfactant mannosylerythritol lipids.</title>
        <authorList>
            <person name="Lorenz S."/>
            <person name="Guenther M."/>
            <person name="Grumaz C."/>
            <person name="Rupp S."/>
            <person name="Zibek S."/>
            <person name="Sohn K."/>
        </authorList>
    </citation>
    <scope>NUCLEOTIDE SEQUENCE [LARGE SCALE GENOMIC DNA]</scope>
    <source>
        <strain evidence="3">ATCC 32657 / CBS 517.83 / DSM 70725 / JCM 10318 / NBRC 10182 / NRRL Y-7954 / St-0401</strain>
    </source>
</reference>
<name>W3VKY1_MOEAP</name>
<keyword evidence="3" id="KW-1185">Reference proteome</keyword>